<evidence type="ECO:0000313" key="3">
    <source>
        <dbReference type="Proteomes" id="UP000758701"/>
    </source>
</evidence>
<proteinExistence type="predicted"/>
<dbReference type="InterPro" id="IPR021770">
    <property type="entry name" value="DUF3335"/>
</dbReference>
<comment type="caution">
    <text evidence="2">The sequence shown here is derived from an EMBL/GenBank/DDBJ whole genome shotgun (WGS) entry which is preliminary data.</text>
</comment>
<evidence type="ECO:0000313" key="2">
    <source>
        <dbReference type="EMBL" id="MBZ6155935.1"/>
    </source>
</evidence>
<accession>A0ABS7WFC1</accession>
<feature type="region of interest" description="Disordered" evidence="1">
    <location>
        <begin position="25"/>
        <end position="51"/>
    </location>
</feature>
<name>A0ABS7WFC1_STROV</name>
<organism evidence="2 3">
    <name type="scientific">Streptomyces olivaceus</name>
    <dbReference type="NCBI Taxonomy" id="47716"/>
    <lineage>
        <taxon>Bacteria</taxon>
        <taxon>Bacillati</taxon>
        <taxon>Actinomycetota</taxon>
        <taxon>Actinomycetes</taxon>
        <taxon>Kitasatosporales</taxon>
        <taxon>Streptomycetaceae</taxon>
        <taxon>Streptomyces</taxon>
    </lineage>
</organism>
<evidence type="ECO:0000256" key="1">
    <source>
        <dbReference type="SAM" id="MobiDB-lite"/>
    </source>
</evidence>
<gene>
    <name evidence="2" type="ORF">KVH32_32925</name>
</gene>
<dbReference type="Proteomes" id="UP000758701">
    <property type="component" value="Unassembled WGS sequence"/>
</dbReference>
<sequence length="214" mass="23313">MQVRRLSPRHPLDRTAERGVAVRCSAGSATRHPAPEHTVAPKADEFGPLPGPRPCEPVGLGAAVRRRWPSSPVEVLLDTDRPVLLDHCSDGEREWRAVLQRASRTDAGRLGVPIRSRRLSLDDLRGAVGRGEHVLLLVSLAAMQGFDVPHWVLCHAVVPGAVVLEDPWFNTGAGDTWADAHLLPVADASLDAMSLLTDRPFRGAVRIGRPTRRD</sequence>
<keyword evidence="3" id="KW-1185">Reference proteome</keyword>
<protein>
    <submittedName>
        <fullName evidence="2">Peptidase C39 family protein</fullName>
    </submittedName>
</protein>
<dbReference type="Pfam" id="PF11814">
    <property type="entry name" value="DUF3335"/>
    <property type="match status" value="1"/>
</dbReference>
<reference evidence="2 3" key="1">
    <citation type="submission" date="2021-06" db="EMBL/GenBank/DDBJ databases">
        <title>Ecological speciation of a Streptomyces species isolated from different habitats and geographic origins.</title>
        <authorList>
            <person name="Wang J."/>
        </authorList>
    </citation>
    <scope>NUCLEOTIDE SEQUENCE [LARGE SCALE GENOMIC DNA]</scope>
    <source>
        <strain evidence="2 3">FXJ8.012</strain>
    </source>
</reference>
<dbReference type="EMBL" id="JAHSTP010000020">
    <property type="protein sequence ID" value="MBZ6155935.1"/>
    <property type="molecule type" value="Genomic_DNA"/>
</dbReference>